<dbReference type="InterPro" id="IPR003598">
    <property type="entry name" value="Ig_sub2"/>
</dbReference>
<evidence type="ECO:0000256" key="3">
    <source>
        <dbReference type="ARBA" id="ARBA00023180"/>
    </source>
</evidence>
<dbReference type="Pfam" id="PF13927">
    <property type="entry name" value="Ig_3"/>
    <property type="match status" value="1"/>
</dbReference>
<dbReference type="Proteomes" id="UP001178508">
    <property type="component" value="Chromosome 3"/>
</dbReference>
<organism evidence="8 9">
    <name type="scientific">Xyrichtys novacula</name>
    <name type="common">Pearly razorfish</name>
    <name type="synonym">Hemipteronotus novacula</name>
    <dbReference type="NCBI Taxonomy" id="13765"/>
    <lineage>
        <taxon>Eukaryota</taxon>
        <taxon>Metazoa</taxon>
        <taxon>Chordata</taxon>
        <taxon>Craniata</taxon>
        <taxon>Vertebrata</taxon>
        <taxon>Euteleostomi</taxon>
        <taxon>Actinopterygii</taxon>
        <taxon>Neopterygii</taxon>
        <taxon>Teleostei</taxon>
        <taxon>Neoteleostei</taxon>
        <taxon>Acanthomorphata</taxon>
        <taxon>Eupercaria</taxon>
        <taxon>Labriformes</taxon>
        <taxon>Labridae</taxon>
        <taxon>Xyrichtys</taxon>
    </lineage>
</organism>
<keyword evidence="5" id="KW-0472">Membrane</keyword>
<dbReference type="InterPro" id="IPR003599">
    <property type="entry name" value="Ig_sub"/>
</dbReference>
<keyword evidence="3" id="KW-0325">Glycoprotein</keyword>
<feature type="signal peptide" evidence="6">
    <location>
        <begin position="1"/>
        <end position="15"/>
    </location>
</feature>
<keyword evidence="2" id="KW-1015">Disulfide bond</keyword>
<protein>
    <submittedName>
        <fullName evidence="8">Uncharacterized protein LOC117815513</fullName>
    </submittedName>
</protein>
<dbReference type="PROSITE" id="PS50835">
    <property type="entry name" value="IG_LIKE"/>
    <property type="match status" value="2"/>
</dbReference>
<accession>A0AAV1EY98</accession>
<keyword evidence="9" id="KW-1185">Reference proteome</keyword>
<dbReference type="CDD" id="cd00096">
    <property type="entry name" value="Ig"/>
    <property type="match status" value="2"/>
</dbReference>
<dbReference type="PANTHER" id="PTHR44337">
    <property type="entry name" value="CARCINOEMBRYONIC ANTIGEN-RELATED CELL ADHESION MOLECULE 8"/>
    <property type="match status" value="1"/>
</dbReference>
<evidence type="ECO:0000256" key="6">
    <source>
        <dbReference type="SAM" id="SignalP"/>
    </source>
</evidence>
<sequence>MFASVFVLILGLCYSSQENSQPVLGRPTLSGPSVVLAGTVEDFECELQVYPKNETILLQLYKVGHHEEVLAEYTLLSEEVAFFPKVVKLELEGNLECMAKAQNNSEIEPTVSSPHYLKVIVPVENPNVFISSGLQEFFAGRTLDLRCNVTSGNHVDYTWLLNGRPVSLTPRHKAVEGQLLITSTTSEDSGVYMCVATNYYNVTEFFTFNSSEIIIRVKDPVSKPDISFNVSKDGSIYYAMVTCQSMRGTPPVNFTLFNGTAQIDSLTAHETKATFRVSLVLGQHLGQLQCKARNENRTVESEWIPLEVVPVRGPVTLQYDSDLGEDYAVIGLRLYCKAAKGTHPQYQWFLNETLIQEQGSFSSMVHEPRQSVLLLSVGGSSAGTYRCEVSDSFDNITAISSRGLYLDREVLNRLPLMVVVVVFGSFMTVILVVSVCCCYGVLFRKREYGENSLWSAEMVRRKVAYEDELDVSEYQEDVDLVQTARGGDSDQTSEDSVDEWPQILKRRRTLEDEAEDED</sequence>
<dbReference type="SMART" id="SM00409">
    <property type="entry name" value="IG"/>
    <property type="match status" value="2"/>
</dbReference>
<dbReference type="InterPro" id="IPR052598">
    <property type="entry name" value="IgSF_CEA-related"/>
</dbReference>
<evidence type="ECO:0000313" key="8">
    <source>
        <dbReference type="EMBL" id="CAJ1053719.1"/>
    </source>
</evidence>
<evidence type="ECO:0000313" key="9">
    <source>
        <dbReference type="Proteomes" id="UP001178508"/>
    </source>
</evidence>
<feature type="chain" id="PRO_5043796568" evidence="6">
    <location>
        <begin position="16"/>
        <end position="518"/>
    </location>
</feature>
<evidence type="ECO:0000256" key="2">
    <source>
        <dbReference type="ARBA" id="ARBA00023157"/>
    </source>
</evidence>
<evidence type="ECO:0000256" key="1">
    <source>
        <dbReference type="ARBA" id="ARBA00022729"/>
    </source>
</evidence>
<dbReference type="InterPro" id="IPR007110">
    <property type="entry name" value="Ig-like_dom"/>
</dbReference>
<feature type="transmembrane region" description="Helical" evidence="5">
    <location>
        <begin position="416"/>
        <end position="442"/>
    </location>
</feature>
<reference evidence="8" key="1">
    <citation type="submission" date="2023-08" db="EMBL/GenBank/DDBJ databases">
        <authorList>
            <person name="Alioto T."/>
            <person name="Alioto T."/>
            <person name="Gomez Garrido J."/>
        </authorList>
    </citation>
    <scope>NUCLEOTIDE SEQUENCE</scope>
</reference>
<evidence type="ECO:0000259" key="7">
    <source>
        <dbReference type="PROSITE" id="PS50835"/>
    </source>
</evidence>
<dbReference type="EMBL" id="OY660866">
    <property type="protein sequence ID" value="CAJ1053719.1"/>
    <property type="molecule type" value="Genomic_DNA"/>
</dbReference>
<dbReference type="SMART" id="SM00408">
    <property type="entry name" value="IGc2"/>
    <property type="match status" value="2"/>
</dbReference>
<feature type="domain" description="Ig-like" evidence="7">
    <location>
        <begin position="126"/>
        <end position="207"/>
    </location>
</feature>
<feature type="domain" description="Ig-like" evidence="7">
    <location>
        <begin position="314"/>
        <end position="397"/>
    </location>
</feature>
<keyword evidence="5" id="KW-0812">Transmembrane</keyword>
<dbReference type="PANTHER" id="PTHR44337:SF20">
    <property type="entry name" value="CARCINOEMBRYONIC ANTIGEN-RELATED CELL ADHESION MOLECULE 5-RELATED"/>
    <property type="match status" value="1"/>
</dbReference>
<dbReference type="AlphaFoldDB" id="A0AAV1EY98"/>
<evidence type="ECO:0000256" key="4">
    <source>
        <dbReference type="ARBA" id="ARBA00023319"/>
    </source>
</evidence>
<keyword evidence="1 6" id="KW-0732">Signal</keyword>
<proteinExistence type="predicted"/>
<name>A0AAV1EY98_XYRNO</name>
<gene>
    <name evidence="8" type="ORF">XNOV1_A011477</name>
</gene>
<keyword evidence="5" id="KW-1133">Transmembrane helix</keyword>
<dbReference type="Gene3D" id="2.60.40.10">
    <property type="entry name" value="Immunoglobulins"/>
    <property type="match status" value="2"/>
</dbReference>
<dbReference type="SUPFAM" id="SSF48726">
    <property type="entry name" value="Immunoglobulin"/>
    <property type="match status" value="2"/>
</dbReference>
<keyword evidence="4" id="KW-0393">Immunoglobulin domain</keyword>
<dbReference type="InterPro" id="IPR036179">
    <property type="entry name" value="Ig-like_dom_sf"/>
</dbReference>
<evidence type="ECO:0000256" key="5">
    <source>
        <dbReference type="SAM" id="Phobius"/>
    </source>
</evidence>
<dbReference type="InterPro" id="IPR013783">
    <property type="entry name" value="Ig-like_fold"/>
</dbReference>